<keyword evidence="1" id="KW-0489">Methyltransferase</keyword>
<accession>A0ABU7FPE3</accession>
<comment type="caution">
    <text evidence="1">The sequence shown here is derived from an EMBL/GenBank/DDBJ whole genome shotgun (WGS) entry which is preliminary data.</text>
</comment>
<evidence type="ECO:0000313" key="2">
    <source>
        <dbReference type="Proteomes" id="UP001333996"/>
    </source>
</evidence>
<keyword evidence="2" id="KW-1185">Reference proteome</keyword>
<dbReference type="RefSeq" id="WP_329509702.1">
    <property type="nucleotide sequence ID" value="NZ_BAAAYZ010000168.1"/>
</dbReference>
<dbReference type="NCBIfam" id="TIGR01444">
    <property type="entry name" value="fkbM_fam"/>
    <property type="match status" value="1"/>
</dbReference>
<dbReference type="InterPro" id="IPR029063">
    <property type="entry name" value="SAM-dependent_MTases_sf"/>
</dbReference>
<proteinExistence type="predicted"/>
<evidence type="ECO:0000313" key="1">
    <source>
        <dbReference type="EMBL" id="MED7825288.1"/>
    </source>
</evidence>
<dbReference type="GO" id="GO:0008168">
    <property type="term" value="F:methyltransferase activity"/>
    <property type="evidence" value="ECO:0007669"/>
    <property type="project" value="UniProtKB-KW"/>
</dbReference>
<dbReference type="PANTHER" id="PTHR34203:SF15">
    <property type="entry name" value="SLL1173 PROTEIN"/>
    <property type="match status" value="1"/>
</dbReference>
<gene>
    <name evidence="1" type="ORF">VXC91_25690</name>
</gene>
<dbReference type="InterPro" id="IPR006342">
    <property type="entry name" value="FkbM_mtfrase"/>
</dbReference>
<dbReference type="Proteomes" id="UP001333996">
    <property type="component" value="Unassembled WGS sequence"/>
</dbReference>
<sequence>MSDSLAMTRKMTPNKVAQALLSWATAAHNGSTGRRLIRASARHTRNFWAAHGDPLITHRVAERDLVMPLSHDLPIILAAWPQYSQNIVRLTAMTVAARQDVSIVDIGANIGDTAALMRGAVAAPILCVEGDELFLDLLHHNVGQLSDVEVEEAYVATPTDDNTDRTHTVQRRAGTAALVPSVSGLTPTHPIRPLPEILSSHARFSSPGLLKIDTDGADPRIIVANRELLWQTRPVVFFEFAPLWAAKTGDDNPYRAITALAEVGYEGALVYGNTGELLLVTKVAERHVWRDLGRFTMAHGKGQYYDVAAFHSDDAELFEQAAAAERKFFDEMTVTLP</sequence>
<reference evidence="1" key="1">
    <citation type="submission" date="2024-01" db="EMBL/GenBank/DDBJ databases">
        <title>First draft genome sequence data of TA4-1, the type strain of Gram-positive actinobacterium Streptomyces chiangmaiensis.</title>
        <authorList>
            <person name="Yasawong M."/>
            <person name="Nantapong N."/>
        </authorList>
    </citation>
    <scope>NUCLEOTIDE SEQUENCE</scope>
    <source>
        <strain evidence="1">TA4-1</strain>
    </source>
</reference>
<dbReference type="SUPFAM" id="SSF53335">
    <property type="entry name" value="S-adenosyl-L-methionine-dependent methyltransferases"/>
    <property type="match status" value="1"/>
</dbReference>
<dbReference type="PANTHER" id="PTHR34203">
    <property type="entry name" value="METHYLTRANSFERASE, FKBM FAMILY PROTEIN"/>
    <property type="match status" value="1"/>
</dbReference>
<organism evidence="1 2">
    <name type="scientific">Streptomyces chiangmaiensis</name>
    <dbReference type="NCBI Taxonomy" id="766497"/>
    <lineage>
        <taxon>Bacteria</taxon>
        <taxon>Bacillati</taxon>
        <taxon>Actinomycetota</taxon>
        <taxon>Actinomycetes</taxon>
        <taxon>Kitasatosporales</taxon>
        <taxon>Streptomycetaceae</taxon>
        <taxon>Streptomyces</taxon>
    </lineage>
</organism>
<dbReference type="GO" id="GO:0032259">
    <property type="term" value="P:methylation"/>
    <property type="evidence" value="ECO:0007669"/>
    <property type="project" value="UniProtKB-KW"/>
</dbReference>
<dbReference type="EMBL" id="JAYWVC010000103">
    <property type="protein sequence ID" value="MED7825288.1"/>
    <property type="molecule type" value="Genomic_DNA"/>
</dbReference>
<dbReference type="Gene3D" id="3.40.50.150">
    <property type="entry name" value="Vaccinia Virus protein VP39"/>
    <property type="match status" value="1"/>
</dbReference>
<dbReference type="InterPro" id="IPR052514">
    <property type="entry name" value="SAM-dependent_MTase"/>
</dbReference>
<name>A0ABU7FPE3_9ACTN</name>
<protein>
    <submittedName>
        <fullName evidence="1">FkbM family methyltransferase</fullName>
    </submittedName>
</protein>
<keyword evidence="1" id="KW-0808">Transferase</keyword>